<sequence>MMKSTTPHVTNAPAPPPDAPTDPSVAAKTPQGAYPLSLNGLEDLVSYHHHAAGLSIVSRVALPAGAVFTPVSTATPALTKRWSTVQTGANSHIELNSALLYMNHSCAPSLEIDTKAGVVRVARNRDLKVGDDLTFFYPSTEWEFDNPFECLCRSSDCLHDIKGAKFLSHEELGKRFTNEHILDLAKERDA</sequence>
<evidence type="ECO:0008006" key="4">
    <source>
        <dbReference type="Google" id="ProtNLM"/>
    </source>
</evidence>
<reference evidence="2" key="1">
    <citation type="journal article" date="2020" name="Stud. Mycol.">
        <title>101 Dothideomycetes genomes: a test case for predicting lifestyles and emergence of pathogens.</title>
        <authorList>
            <person name="Haridas S."/>
            <person name="Albert R."/>
            <person name="Binder M."/>
            <person name="Bloem J."/>
            <person name="Labutti K."/>
            <person name="Salamov A."/>
            <person name="Andreopoulos B."/>
            <person name="Baker S."/>
            <person name="Barry K."/>
            <person name="Bills G."/>
            <person name="Bluhm B."/>
            <person name="Cannon C."/>
            <person name="Castanera R."/>
            <person name="Culley D."/>
            <person name="Daum C."/>
            <person name="Ezra D."/>
            <person name="Gonzalez J."/>
            <person name="Henrissat B."/>
            <person name="Kuo A."/>
            <person name="Liang C."/>
            <person name="Lipzen A."/>
            <person name="Lutzoni F."/>
            <person name="Magnuson J."/>
            <person name="Mondo S."/>
            <person name="Nolan M."/>
            <person name="Ohm R."/>
            <person name="Pangilinan J."/>
            <person name="Park H.-J."/>
            <person name="Ramirez L."/>
            <person name="Alfaro M."/>
            <person name="Sun H."/>
            <person name="Tritt A."/>
            <person name="Yoshinaga Y."/>
            <person name="Zwiers L.-H."/>
            <person name="Turgeon B."/>
            <person name="Goodwin S."/>
            <person name="Spatafora J."/>
            <person name="Crous P."/>
            <person name="Grigoriev I."/>
        </authorList>
    </citation>
    <scope>NUCLEOTIDE SEQUENCE</scope>
    <source>
        <strain evidence="2">CBS 260.36</strain>
    </source>
</reference>
<dbReference type="PANTHER" id="PTHR12350">
    <property type="entry name" value="HISTONE-LYSINE N-METHYLTRANSFERASE-RELATED"/>
    <property type="match status" value="1"/>
</dbReference>
<dbReference type="Gene3D" id="2.170.270.10">
    <property type="entry name" value="SET domain"/>
    <property type="match status" value="1"/>
</dbReference>
<keyword evidence="3" id="KW-1185">Reference proteome</keyword>
<dbReference type="EMBL" id="ML996081">
    <property type="protein sequence ID" value="KAF2157496.1"/>
    <property type="molecule type" value="Genomic_DNA"/>
</dbReference>
<evidence type="ECO:0000313" key="2">
    <source>
        <dbReference type="EMBL" id="KAF2157496.1"/>
    </source>
</evidence>
<accession>A0A9P4MSF9</accession>
<dbReference type="PANTHER" id="PTHR12350:SF19">
    <property type="entry name" value="SET DOMAIN-CONTAINING PROTEIN"/>
    <property type="match status" value="1"/>
</dbReference>
<comment type="caution">
    <text evidence="2">The sequence shown here is derived from an EMBL/GenBank/DDBJ whole genome shotgun (WGS) entry which is preliminary data.</text>
</comment>
<gene>
    <name evidence="2" type="ORF">K461DRAFT_325871</name>
</gene>
<dbReference type="OrthoDB" id="5984008at2759"/>
<proteinExistence type="predicted"/>
<evidence type="ECO:0000256" key="1">
    <source>
        <dbReference type="SAM" id="MobiDB-lite"/>
    </source>
</evidence>
<organism evidence="2 3">
    <name type="scientific">Myriangium duriaei CBS 260.36</name>
    <dbReference type="NCBI Taxonomy" id="1168546"/>
    <lineage>
        <taxon>Eukaryota</taxon>
        <taxon>Fungi</taxon>
        <taxon>Dikarya</taxon>
        <taxon>Ascomycota</taxon>
        <taxon>Pezizomycotina</taxon>
        <taxon>Dothideomycetes</taxon>
        <taxon>Dothideomycetidae</taxon>
        <taxon>Myriangiales</taxon>
        <taxon>Myriangiaceae</taxon>
        <taxon>Myriangium</taxon>
    </lineage>
</organism>
<dbReference type="InterPro" id="IPR053201">
    <property type="entry name" value="Flavunoidine_N-MTase"/>
</dbReference>
<dbReference type="AlphaFoldDB" id="A0A9P4MSF9"/>
<dbReference type="InterPro" id="IPR046341">
    <property type="entry name" value="SET_dom_sf"/>
</dbReference>
<name>A0A9P4MSF9_9PEZI</name>
<feature type="region of interest" description="Disordered" evidence="1">
    <location>
        <begin position="1"/>
        <end position="31"/>
    </location>
</feature>
<protein>
    <recommendedName>
        <fullName evidence="4">SET domain-containing protein</fullName>
    </recommendedName>
</protein>
<dbReference type="Proteomes" id="UP000799439">
    <property type="component" value="Unassembled WGS sequence"/>
</dbReference>
<evidence type="ECO:0000313" key="3">
    <source>
        <dbReference type="Proteomes" id="UP000799439"/>
    </source>
</evidence>
<dbReference type="SUPFAM" id="SSF82199">
    <property type="entry name" value="SET domain"/>
    <property type="match status" value="1"/>
</dbReference>